<accession>A0ABR4F7Z5</accession>
<reference evidence="1 2" key="1">
    <citation type="submission" date="2024-03" db="EMBL/GenBank/DDBJ databases">
        <title>A high-quality draft genome sequence of Diaporthe vaccinii, a causative agent of upright dieback and viscid rot disease in cranberry plants.</title>
        <authorList>
            <person name="Sarrasin M."/>
            <person name="Lang B.F."/>
            <person name="Burger G."/>
        </authorList>
    </citation>
    <scope>NUCLEOTIDE SEQUENCE [LARGE SCALE GENOMIC DNA]</scope>
    <source>
        <strain evidence="1 2">IS7</strain>
    </source>
</reference>
<sequence length="74" mass="8420">MFEEDEDAGSTQQSAQPFAACYRLEDLINAQTFMPQIKNRKSCNRVGNSLRIFQNRYPPSCCNARKEEEVGASE</sequence>
<evidence type="ECO:0000313" key="1">
    <source>
        <dbReference type="EMBL" id="KAL2290636.1"/>
    </source>
</evidence>
<organism evidence="1 2">
    <name type="scientific">Diaporthe vaccinii</name>
    <dbReference type="NCBI Taxonomy" id="105482"/>
    <lineage>
        <taxon>Eukaryota</taxon>
        <taxon>Fungi</taxon>
        <taxon>Dikarya</taxon>
        <taxon>Ascomycota</taxon>
        <taxon>Pezizomycotina</taxon>
        <taxon>Sordariomycetes</taxon>
        <taxon>Sordariomycetidae</taxon>
        <taxon>Diaporthales</taxon>
        <taxon>Diaporthaceae</taxon>
        <taxon>Diaporthe</taxon>
        <taxon>Diaporthe eres species complex</taxon>
    </lineage>
</organism>
<proteinExistence type="predicted"/>
<comment type="caution">
    <text evidence="1">The sequence shown here is derived from an EMBL/GenBank/DDBJ whole genome shotgun (WGS) entry which is preliminary data.</text>
</comment>
<dbReference type="EMBL" id="JBAWTH010000008">
    <property type="protein sequence ID" value="KAL2290636.1"/>
    <property type="molecule type" value="Genomic_DNA"/>
</dbReference>
<keyword evidence="2" id="KW-1185">Reference proteome</keyword>
<gene>
    <name evidence="1" type="ORF">FJTKL_14671</name>
</gene>
<name>A0ABR4F7Z5_9PEZI</name>
<protein>
    <submittedName>
        <fullName evidence="1">Uncharacterized protein</fullName>
    </submittedName>
</protein>
<evidence type="ECO:0000313" key="2">
    <source>
        <dbReference type="Proteomes" id="UP001600888"/>
    </source>
</evidence>
<dbReference type="Proteomes" id="UP001600888">
    <property type="component" value="Unassembled WGS sequence"/>
</dbReference>